<evidence type="ECO:0000313" key="4">
    <source>
        <dbReference type="EMBL" id="MCM5680617.1"/>
    </source>
</evidence>
<feature type="domain" description="HTH tetR-type" evidence="3">
    <location>
        <begin position="13"/>
        <end position="73"/>
    </location>
</feature>
<sequence>MTTAPPRQRLTREARYRQLIAAAWELLRDEDMDALTLGRLAAHAQVAKPVVYDHFKTRNGLIAALYLDFDQRQVAIIDAAIAASAKTLPAKAKVIASTYVDCVLAQGREIPGIVGALAGAPELEQVKRECSNAFHEKCRKVLAPFAGGSRLTRLRVRAMLGAAEALSYAAASGEITAAQAKTELHDTIVLLVTAGSR</sequence>
<evidence type="ECO:0000256" key="2">
    <source>
        <dbReference type="PROSITE-ProRule" id="PRU00335"/>
    </source>
</evidence>
<dbReference type="InterPro" id="IPR001647">
    <property type="entry name" value="HTH_TetR"/>
</dbReference>
<dbReference type="Proteomes" id="UP001165541">
    <property type="component" value="Unassembled WGS sequence"/>
</dbReference>
<proteinExistence type="predicted"/>
<dbReference type="PANTHER" id="PTHR30055">
    <property type="entry name" value="HTH-TYPE TRANSCRIPTIONAL REGULATOR RUTR"/>
    <property type="match status" value="1"/>
</dbReference>
<keyword evidence="1 2" id="KW-0238">DNA-binding</keyword>
<evidence type="ECO:0000259" key="3">
    <source>
        <dbReference type="PROSITE" id="PS50977"/>
    </source>
</evidence>
<dbReference type="Pfam" id="PF00440">
    <property type="entry name" value="TetR_N"/>
    <property type="match status" value="1"/>
</dbReference>
<gene>
    <name evidence="4" type="ORF">M8A51_13875</name>
</gene>
<evidence type="ECO:0000256" key="1">
    <source>
        <dbReference type="ARBA" id="ARBA00023125"/>
    </source>
</evidence>
<dbReference type="InterPro" id="IPR009057">
    <property type="entry name" value="Homeodomain-like_sf"/>
</dbReference>
<dbReference type="EMBL" id="JAMKFE010000007">
    <property type="protein sequence ID" value="MCM5680617.1"/>
    <property type="molecule type" value="Genomic_DNA"/>
</dbReference>
<dbReference type="InterPro" id="IPR050109">
    <property type="entry name" value="HTH-type_TetR-like_transc_reg"/>
</dbReference>
<reference evidence="4" key="1">
    <citation type="submission" date="2022-05" db="EMBL/GenBank/DDBJ databases">
        <title>Schlegelella sp. nov., isolated from mangrove soil.</title>
        <authorList>
            <person name="Liu Y."/>
            <person name="Ge X."/>
            <person name="Liu W."/>
        </authorList>
    </citation>
    <scope>NUCLEOTIDE SEQUENCE</scope>
    <source>
        <strain evidence="4">S2-27</strain>
    </source>
</reference>
<dbReference type="PROSITE" id="PS50977">
    <property type="entry name" value="HTH_TETR_2"/>
    <property type="match status" value="1"/>
</dbReference>
<dbReference type="PANTHER" id="PTHR30055:SF223">
    <property type="entry name" value="HTH-TYPE TRANSCRIPTIONAL REGULATOR UIDR"/>
    <property type="match status" value="1"/>
</dbReference>
<organism evidence="4 5">
    <name type="scientific">Caldimonas mangrovi</name>
    <dbReference type="NCBI Taxonomy" id="2944811"/>
    <lineage>
        <taxon>Bacteria</taxon>
        <taxon>Pseudomonadati</taxon>
        <taxon>Pseudomonadota</taxon>
        <taxon>Betaproteobacteria</taxon>
        <taxon>Burkholderiales</taxon>
        <taxon>Sphaerotilaceae</taxon>
        <taxon>Caldimonas</taxon>
    </lineage>
</organism>
<keyword evidence="5" id="KW-1185">Reference proteome</keyword>
<comment type="caution">
    <text evidence="4">The sequence shown here is derived from an EMBL/GenBank/DDBJ whole genome shotgun (WGS) entry which is preliminary data.</text>
</comment>
<evidence type="ECO:0000313" key="5">
    <source>
        <dbReference type="Proteomes" id="UP001165541"/>
    </source>
</evidence>
<dbReference type="Gene3D" id="1.10.357.10">
    <property type="entry name" value="Tetracycline Repressor, domain 2"/>
    <property type="match status" value="1"/>
</dbReference>
<feature type="DNA-binding region" description="H-T-H motif" evidence="2">
    <location>
        <begin position="36"/>
        <end position="55"/>
    </location>
</feature>
<name>A0ABT0YPF2_9BURK</name>
<protein>
    <submittedName>
        <fullName evidence="4">TetR/AcrR family transcriptional regulator</fullName>
    </submittedName>
</protein>
<accession>A0ABT0YPF2</accession>
<dbReference type="RefSeq" id="WP_251779069.1">
    <property type="nucleotide sequence ID" value="NZ_JAMKFE010000007.1"/>
</dbReference>
<dbReference type="SUPFAM" id="SSF46689">
    <property type="entry name" value="Homeodomain-like"/>
    <property type="match status" value="1"/>
</dbReference>